<dbReference type="NCBIfam" id="TIGR03025">
    <property type="entry name" value="EPS_sugtrans"/>
    <property type="match status" value="1"/>
</dbReference>
<dbReference type="InterPro" id="IPR003362">
    <property type="entry name" value="Bact_transf"/>
</dbReference>
<evidence type="ECO:0000313" key="10">
    <source>
        <dbReference type="Proteomes" id="UP000198677"/>
    </source>
</evidence>
<sequence length="517" mass="56286">MCECERVVEREFGSAPPVEAANVLCAECARRSRQAGHSGPLIATPASVRPDWERRYGRAAVASDCLSLLAADAVVTLIYNNDSVLSSPSNIAVALAVPLTALIALAMAHAWDPRVLGSGAEEFRRIGSAYVVVIAALALVGYAMGTAAGQSWVFGALPLAAVLSVFGRYVLRKWLHNGRRSGAFLRSVLVVGDIDSVQELIKRTRRAAHAGWEIQAVCLADVDHAECFPLAIEDVPVVGTDRDIIGLVALHGYEAVAILPSTGWSPMRTQRLAWDLEGTGADLLIAPALMDIVGPRLHIRPVSGMPLLQLSAPNFTRPAWFVKTVLDRVLALGLLIVIAPVMVAIGCAIRLTSPGPALFKQTRVGRGGTRFEMFKFRSMVRDAEDRLADLAKADEGAGVLFKIREDPRVTRVGRVIRRYSLDELPQLLNVVAGQMSLVGPRPPLVSEFERYDDGGVRRRMFVKPGLTGLWQISGRSDLPWDESVRMDLRYVENWSIALDFMILWKTAGAVLRPDGAY</sequence>
<dbReference type="Pfam" id="PF02397">
    <property type="entry name" value="Bac_transf"/>
    <property type="match status" value="1"/>
</dbReference>
<evidence type="ECO:0000256" key="6">
    <source>
        <dbReference type="ARBA" id="ARBA00023136"/>
    </source>
</evidence>
<dbReference type="PANTHER" id="PTHR30576">
    <property type="entry name" value="COLANIC BIOSYNTHESIS UDP-GLUCOSE LIPID CARRIER TRANSFERASE"/>
    <property type="match status" value="1"/>
</dbReference>
<dbReference type="GO" id="GO:0016780">
    <property type="term" value="F:phosphotransferase activity, for other substituted phosphate groups"/>
    <property type="evidence" value="ECO:0007669"/>
    <property type="project" value="TreeGrafter"/>
</dbReference>
<accession>A0A1H7MP86</accession>
<feature type="domain" description="Bacterial sugar transferase" evidence="8">
    <location>
        <begin position="323"/>
        <end position="511"/>
    </location>
</feature>
<dbReference type="Pfam" id="PF13727">
    <property type="entry name" value="CoA_binding_3"/>
    <property type="match status" value="1"/>
</dbReference>
<feature type="transmembrane region" description="Helical" evidence="7">
    <location>
        <begin position="151"/>
        <end position="171"/>
    </location>
</feature>
<dbReference type="Proteomes" id="UP000198677">
    <property type="component" value="Unassembled WGS sequence"/>
</dbReference>
<feature type="transmembrane region" description="Helical" evidence="7">
    <location>
        <begin position="59"/>
        <end position="79"/>
    </location>
</feature>
<name>A0A1H7MP86_9NOCA</name>
<feature type="transmembrane region" description="Helical" evidence="7">
    <location>
        <begin position="123"/>
        <end position="145"/>
    </location>
</feature>
<evidence type="ECO:0000256" key="7">
    <source>
        <dbReference type="SAM" id="Phobius"/>
    </source>
</evidence>
<keyword evidence="4 7" id="KW-0812">Transmembrane</keyword>
<dbReference type="GO" id="GO:0016020">
    <property type="term" value="C:membrane"/>
    <property type="evidence" value="ECO:0007669"/>
    <property type="project" value="UniProtKB-SubCell"/>
</dbReference>
<feature type="transmembrane region" description="Helical" evidence="7">
    <location>
        <begin position="91"/>
        <end position="111"/>
    </location>
</feature>
<keyword evidence="6 7" id="KW-0472">Membrane</keyword>
<evidence type="ECO:0000256" key="2">
    <source>
        <dbReference type="ARBA" id="ARBA00006464"/>
    </source>
</evidence>
<comment type="similarity">
    <text evidence="2">Belongs to the bacterial sugar transferase family.</text>
</comment>
<evidence type="ECO:0000256" key="5">
    <source>
        <dbReference type="ARBA" id="ARBA00022989"/>
    </source>
</evidence>
<evidence type="ECO:0000256" key="1">
    <source>
        <dbReference type="ARBA" id="ARBA00004141"/>
    </source>
</evidence>
<dbReference type="RefSeq" id="WP_083576431.1">
    <property type="nucleotide sequence ID" value="NZ_FOAW01000006.1"/>
</dbReference>
<proteinExistence type="inferred from homology"/>
<dbReference type="Gene3D" id="3.40.50.720">
    <property type="entry name" value="NAD(P)-binding Rossmann-like Domain"/>
    <property type="match status" value="1"/>
</dbReference>
<comment type="subcellular location">
    <subcellularLocation>
        <location evidence="1">Membrane</location>
        <topology evidence="1">Multi-pass membrane protein</topology>
    </subcellularLocation>
</comment>
<evidence type="ECO:0000313" key="9">
    <source>
        <dbReference type="EMBL" id="SEL12911.1"/>
    </source>
</evidence>
<keyword evidence="3 9" id="KW-0808">Transferase</keyword>
<dbReference type="EMBL" id="FOAW01000006">
    <property type="protein sequence ID" value="SEL12911.1"/>
    <property type="molecule type" value="Genomic_DNA"/>
</dbReference>
<evidence type="ECO:0000259" key="8">
    <source>
        <dbReference type="Pfam" id="PF02397"/>
    </source>
</evidence>
<evidence type="ECO:0000256" key="3">
    <source>
        <dbReference type="ARBA" id="ARBA00022679"/>
    </source>
</evidence>
<dbReference type="InterPro" id="IPR017475">
    <property type="entry name" value="EPS_sugar_tfrase"/>
</dbReference>
<keyword evidence="10" id="KW-1185">Reference proteome</keyword>
<reference evidence="10" key="1">
    <citation type="submission" date="2016-10" db="EMBL/GenBank/DDBJ databases">
        <authorList>
            <person name="Varghese N."/>
            <person name="Submissions S."/>
        </authorList>
    </citation>
    <scope>NUCLEOTIDE SEQUENCE [LARGE SCALE GENOMIC DNA]</scope>
    <source>
        <strain evidence="10">DSM 44675</strain>
    </source>
</reference>
<dbReference type="OrthoDB" id="9808602at2"/>
<evidence type="ECO:0000256" key="4">
    <source>
        <dbReference type="ARBA" id="ARBA00022692"/>
    </source>
</evidence>
<feature type="transmembrane region" description="Helical" evidence="7">
    <location>
        <begin position="329"/>
        <end position="351"/>
    </location>
</feature>
<keyword evidence="5 7" id="KW-1133">Transmembrane helix</keyword>
<gene>
    <name evidence="9" type="ORF">SAMN05444583_10690</name>
</gene>
<organism evidence="9 10">
    <name type="scientific">Rhodococcus maanshanensis</name>
    <dbReference type="NCBI Taxonomy" id="183556"/>
    <lineage>
        <taxon>Bacteria</taxon>
        <taxon>Bacillati</taxon>
        <taxon>Actinomycetota</taxon>
        <taxon>Actinomycetes</taxon>
        <taxon>Mycobacteriales</taxon>
        <taxon>Nocardiaceae</taxon>
        <taxon>Rhodococcus</taxon>
    </lineage>
</organism>
<protein>
    <submittedName>
        <fullName evidence="9">Exopolysaccharide biosynthesis polyprenyl glycosylphosphotransferase</fullName>
    </submittedName>
</protein>
<dbReference type="AlphaFoldDB" id="A0A1H7MP86"/>
<dbReference type="PANTHER" id="PTHR30576:SF10">
    <property type="entry name" value="SLL5057 PROTEIN"/>
    <property type="match status" value="1"/>
</dbReference>